<name>A0A0V1AA30_9BILA</name>
<sequence length="98" mass="11725">MQVQIAHKFSLANSAKLVAFLDYRTLTGCKNFHIDQSCWFNRFDEAFMDVDVYESFRVTYRWWICDEFPGYWPMMPKKTNESSKQSERSMILMLFVGN</sequence>
<dbReference type="AlphaFoldDB" id="A0A0V1AA30"/>
<evidence type="ECO:0000313" key="2">
    <source>
        <dbReference type="Proteomes" id="UP000054783"/>
    </source>
</evidence>
<keyword evidence="2" id="KW-1185">Reference proteome</keyword>
<reference evidence="1 2" key="1">
    <citation type="submission" date="2015-01" db="EMBL/GenBank/DDBJ databases">
        <title>Evolution of Trichinella species and genotypes.</title>
        <authorList>
            <person name="Korhonen P.K."/>
            <person name="Edoardo P."/>
            <person name="Giuseppe L.R."/>
            <person name="Gasser R.B."/>
        </authorList>
    </citation>
    <scope>NUCLEOTIDE SEQUENCE [LARGE SCALE GENOMIC DNA]</scope>
    <source>
        <strain evidence="1">ISS2496</strain>
    </source>
</reference>
<accession>A0A0V1AA30</accession>
<gene>
    <name evidence="1" type="ORF">T12_16363</name>
</gene>
<evidence type="ECO:0000313" key="1">
    <source>
        <dbReference type="EMBL" id="KRY21714.1"/>
    </source>
</evidence>
<dbReference type="EMBL" id="JYDQ01000014">
    <property type="protein sequence ID" value="KRY21714.1"/>
    <property type="molecule type" value="Genomic_DNA"/>
</dbReference>
<organism evidence="1 2">
    <name type="scientific">Trichinella patagoniensis</name>
    <dbReference type="NCBI Taxonomy" id="990121"/>
    <lineage>
        <taxon>Eukaryota</taxon>
        <taxon>Metazoa</taxon>
        <taxon>Ecdysozoa</taxon>
        <taxon>Nematoda</taxon>
        <taxon>Enoplea</taxon>
        <taxon>Dorylaimia</taxon>
        <taxon>Trichinellida</taxon>
        <taxon>Trichinellidae</taxon>
        <taxon>Trichinella</taxon>
    </lineage>
</organism>
<dbReference type="OrthoDB" id="10533895at2759"/>
<protein>
    <submittedName>
        <fullName evidence="1">Uncharacterized protein</fullName>
    </submittedName>
</protein>
<proteinExistence type="predicted"/>
<comment type="caution">
    <text evidence="1">The sequence shown here is derived from an EMBL/GenBank/DDBJ whole genome shotgun (WGS) entry which is preliminary data.</text>
</comment>
<dbReference type="Proteomes" id="UP000054783">
    <property type="component" value="Unassembled WGS sequence"/>
</dbReference>